<dbReference type="InterPro" id="IPR003591">
    <property type="entry name" value="Leu-rich_rpt_typical-subtyp"/>
</dbReference>
<proteinExistence type="predicted"/>
<evidence type="ECO:0000256" key="2">
    <source>
        <dbReference type="ARBA" id="ARBA00004613"/>
    </source>
</evidence>
<dbReference type="SMART" id="SM00406">
    <property type="entry name" value="IGv"/>
    <property type="match status" value="4"/>
</dbReference>
<dbReference type="InterPro" id="IPR001611">
    <property type="entry name" value="Leu-rich_rpt"/>
</dbReference>
<sequence>MGAPRRDRPRWLGTLLAACLATLPAISACPRPCACRGSAELHCTFRYFTAVPPRIPPGVQRINLGYNSLRKLSPTDFAGLEKLELLMLHSNEISTIPEKVFSDLRSLQVLKMSYNKVRELQQDVFYGLNSLVRLHMDHNQIEFVNPSVFYGLTSLRLVHLDGNLLQQLHPDTFVTLRYSQIFRVSFLKHISLSDNMLTSLPREMFSYMSELESIYLHGNPWSCDCSLQGFAEWAQDRPDVIKCRKERSSSVQQCPVCASPKNHNGKSLVDLPSASFTCSKPVIHDSLKSRDLMVPEDGDFSFVSPKDLIAPIGSVVLNMTDQAGNRGDLVCDVQKPEEMSPVSFDKNGSSTVLKASFSAFLVCGIDPGHIQQLWSILALYSNSPLNLERTVRTADVPFTGYQYKQVHSEKDELFTDVEAAVRAEPGWLMQSRVSLQLDRTATTLSTLHVRYSTHARIGVPGGGRNQERPNWAIIARDNGTRTEHTVLVGGSVELGCRAAGRPAPAVQWILADGSRVPAPHVSEDGRILVLESGALTLRAADVFDTGLYRCIGTNRHDADALAFRITVVDPGVERGAVNGARLSAALGSTLHLPCTSTAAPDAAVTWVSPEHAILPPSAGNKRVFANGTLRIHGVTERDVGYFRCVAANRYGADLLVFQVLPRIAGGKLAAFTVLANSDALIPCEATGNPPPTIEWTKIPSGSDAAGPGSGGRRWAALPNGTLSIPRAGLQDRGQYLCTAANPHGAARLLVTLAVLARPPRVSGGRSLTAHSGSSASLPCRAQGSPAPRISWLLANGTRLSHGSAGGGRAGVEPDGTLVIRAVSVYDRGLYTCLAENPAGTDTLAVKLQVVAAPPTVLEEKRQSVAGTAGESLELPCTAQGQPRPSVHWVLPDGRAVKPLQPVRPGLLLLPDGTLRLGSAAPSDSGTYECIATSSTGSDRRVVSLVVQRRDALPKIAVASQELTRLNFGERLLLNCTASGEPKPRIIWRLPSKAVVDQWHRMGSRIHVYPNGSLAIEAVTEKDAGDYLCVARNRIGDDLVLMKVSITMKPAKIDHKQQFKKLVPYGKDFRVDCKASGSPTPEISWGLPDGTVVNNAMLADDSGRRARRYVLFDNGTLYLNRAGVAEGGDYTCYAQNTLGRDEMKVHVTVIVAAPQIKHNYQTHVTVTAGDAALLDCEAAGEPRAQIFWLLPSSEMISSSTERHSLHANGSLSIGHASLLDAGEYMCVARNPGGDDTKLYKLDVAAKPPVINGLYRNKTVMKVTAVRHSKKHIDCRAEGSPPPQIMWIMPDNIFLTAPYYGSRIVVHKNGTLEIRNIRPSDAADFICVARNDGGESVLVVQLEVTEMLRRPMFKNPFNEKIIAKPGKTVTLNCSVDGNPPPEISWMLPNGTWFPSSVRTSQFLTGSDGTLTIPNPEGRHAGRYRCAARNQVGYIEKLVVLEVAQKPSILTRPAGLVKGVSGEPLSLHCLAQGSPKPRVAWTLPGGRVLERPQVSGRHLLLENGTLLIRAASAQDAGNYVCRAHNDAGDSSLSTAVVVAAYAPRIVGRPPPAIHTVPGAPVQLHCVVLGIPKPEISWELPDRSVLSTAHQGRGSGGELLHATGTLLLQNPRASSSGAYKCTARNPLGTDTAVTYVHVI</sequence>
<dbReference type="PROSITE" id="PS51257">
    <property type="entry name" value="PROKAR_LIPOPROTEIN"/>
    <property type="match status" value="1"/>
</dbReference>
<evidence type="ECO:0000256" key="13">
    <source>
        <dbReference type="ARBA" id="ARBA00023319"/>
    </source>
</evidence>
<dbReference type="FunFam" id="2.60.40.10:FF:000537">
    <property type="entry name" value="immunoglobulin superfamily member 10"/>
    <property type="match status" value="1"/>
</dbReference>
<dbReference type="Gene3D" id="2.60.40.10">
    <property type="entry name" value="Immunoglobulins"/>
    <property type="match status" value="12"/>
</dbReference>
<dbReference type="InterPro" id="IPR003598">
    <property type="entry name" value="Ig_sub2"/>
</dbReference>
<evidence type="ECO:0000256" key="10">
    <source>
        <dbReference type="ARBA" id="ARBA00023136"/>
    </source>
</evidence>
<dbReference type="CDD" id="cd00096">
    <property type="entry name" value="Ig"/>
    <property type="match status" value="4"/>
</dbReference>
<dbReference type="InterPro" id="IPR013106">
    <property type="entry name" value="Ig_V-set"/>
</dbReference>
<gene>
    <name evidence="18" type="ORF">DUI87_21024</name>
</gene>
<dbReference type="PANTHER" id="PTHR12231">
    <property type="entry name" value="CTX-RELATED TYPE I TRANSMEMBRANE PROTEIN"/>
    <property type="match status" value="1"/>
</dbReference>
<evidence type="ECO:0000256" key="4">
    <source>
        <dbReference type="ARBA" id="ARBA00022553"/>
    </source>
</evidence>
<dbReference type="Proteomes" id="UP000269221">
    <property type="component" value="Unassembled WGS sequence"/>
</dbReference>
<dbReference type="Pfam" id="PF13855">
    <property type="entry name" value="LRR_8"/>
    <property type="match status" value="1"/>
</dbReference>
<evidence type="ECO:0000256" key="6">
    <source>
        <dbReference type="ARBA" id="ARBA00022692"/>
    </source>
</evidence>
<keyword evidence="10" id="KW-0472">Membrane</keyword>
<dbReference type="SUPFAM" id="SSF48726">
    <property type="entry name" value="Immunoglobulin"/>
    <property type="match status" value="12"/>
</dbReference>
<keyword evidence="11" id="KW-1015">Disulfide bond</keyword>
<evidence type="ECO:0000259" key="17">
    <source>
        <dbReference type="PROSITE" id="PS50835"/>
    </source>
</evidence>
<dbReference type="GO" id="GO:0043005">
    <property type="term" value="C:neuron projection"/>
    <property type="evidence" value="ECO:0007669"/>
    <property type="project" value="TreeGrafter"/>
</dbReference>
<dbReference type="FunFam" id="2.60.40.10:FF:000076">
    <property type="entry name" value="Leucine-rich repeat and Ig domain-containing 4"/>
    <property type="match status" value="1"/>
</dbReference>
<dbReference type="STRING" id="333673.A0A3M0JLP2"/>
<comment type="subcellular location">
    <subcellularLocation>
        <location evidence="1">Membrane</location>
        <topology evidence="1">Single-pass membrane protein</topology>
    </subcellularLocation>
    <subcellularLocation>
        <location evidence="2">Secreted</location>
    </subcellularLocation>
</comment>
<keyword evidence="7 16" id="KW-0732">Signal</keyword>
<reference evidence="18 19" key="1">
    <citation type="submission" date="2018-07" db="EMBL/GenBank/DDBJ databases">
        <title>A high quality draft genome assembly of the barn swallow (H. rustica rustica).</title>
        <authorList>
            <person name="Formenti G."/>
            <person name="Chiara M."/>
            <person name="Poveda L."/>
            <person name="Francoijs K.-J."/>
            <person name="Bonisoli-Alquati A."/>
            <person name="Canova L."/>
            <person name="Gianfranceschi L."/>
            <person name="Horner D.S."/>
            <person name="Saino N."/>
        </authorList>
    </citation>
    <scope>NUCLEOTIDE SEQUENCE [LARGE SCALE GENOMIC DNA]</scope>
    <source>
        <strain evidence="18">Chelidonia</strain>
        <tissue evidence="18">Blood</tissue>
    </source>
</reference>
<dbReference type="SUPFAM" id="SSF52058">
    <property type="entry name" value="L domain-like"/>
    <property type="match status" value="1"/>
</dbReference>
<organism evidence="18 19">
    <name type="scientific">Hirundo rustica rustica</name>
    <dbReference type="NCBI Taxonomy" id="333673"/>
    <lineage>
        <taxon>Eukaryota</taxon>
        <taxon>Metazoa</taxon>
        <taxon>Chordata</taxon>
        <taxon>Craniata</taxon>
        <taxon>Vertebrata</taxon>
        <taxon>Euteleostomi</taxon>
        <taxon>Archelosauria</taxon>
        <taxon>Archosauria</taxon>
        <taxon>Dinosauria</taxon>
        <taxon>Saurischia</taxon>
        <taxon>Theropoda</taxon>
        <taxon>Coelurosauria</taxon>
        <taxon>Aves</taxon>
        <taxon>Neognathae</taxon>
        <taxon>Neoaves</taxon>
        <taxon>Telluraves</taxon>
        <taxon>Australaves</taxon>
        <taxon>Passeriformes</taxon>
        <taxon>Sylvioidea</taxon>
        <taxon>Hirundinidae</taxon>
        <taxon>Hirundo</taxon>
    </lineage>
</organism>
<evidence type="ECO:0000256" key="11">
    <source>
        <dbReference type="ARBA" id="ARBA00023157"/>
    </source>
</evidence>
<dbReference type="InterPro" id="IPR007110">
    <property type="entry name" value="Ig-like_dom"/>
</dbReference>
<dbReference type="FunFam" id="2.60.40.10:FF:000925">
    <property type="entry name" value="immunoglobulin superfamily member 10"/>
    <property type="match status" value="1"/>
</dbReference>
<dbReference type="EMBL" id="QRBI01000134">
    <property type="protein sequence ID" value="RMC01863.1"/>
    <property type="molecule type" value="Genomic_DNA"/>
</dbReference>
<feature type="domain" description="Ig-like" evidence="17">
    <location>
        <begin position="1246"/>
        <end position="1343"/>
    </location>
</feature>
<feature type="domain" description="Ig-like" evidence="17">
    <location>
        <begin position="1540"/>
        <end position="1630"/>
    </location>
</feature>
<dbReference type="FunFam" id="2.60.40.10:FF:000032">
    <property type="entry name" value="palladin isoform X1"/>
    <property type="match status" value="2"/>
</dbReference>
<dbReference type="SMART" id="SM00082">
    <property type="entry name" value="LRRCT"/>
    <property type="match status" value="1"/>
</dbReference>
<evidence type="ECO:0000313" key="18">
    <source>
        <dbReference type="EMBL" id="RMC01863.1"/>
    </source>
</evidence>
<keyword evidence="9" id="KW-1133">Transmembrane helix</keyword>
<feature type="domain" description="Ig-like" evidence="17">
    <location>
        <begin position="469"/>
        <end position="566"/>
    </location>
</feature>
<feature type="domain" description="Ig-like" evidence="17">
    <location>
        <begin position="1049"/>
        <end position="1147"/>
    </location>
</feature>
<dbReference type="InterPro" id="IPR013783">
    <property type="entry name" value="Ig-like_fold"/>
</dbReference>
<feature type="domain" description="Ig-like" evidence="17">
    <location>
        <begin position="661"/>
        <end position="753"/>
    </location>
</feature>
<evidence type="ECO:0000256" key="5">
    <source>
        <dbReference type="ARBA" id="ARBA00022614"/>
    </source>
</evidence>
<dbReference type="InterPro" id="IPR032675">
    <property type="entry name" value="LRR_dom_sf"/>
</dbReference>
<dbReference type="Pfam" id="PF07679">
    <property type="entry name" value="I-set"/>
    <property type="match status" value="4"/>
</dbReference>
<keyword evidence="4" id="KW-0597">Phosphoprotein</keyword>
<evidence type="ECO:0000256" key="7">
    <source>
        <dbReference type="ARBA" id="ARBA00022729"/>
    </source>
</evidence>
<dbReference type="PROSITE" id="PS50835">
    <property type="entry name" value="IG_LIKE"/>
    <property type="match status" value="12"/>
</dbReference>
<dbReference type="InterPro" id="IPR013098">
    <property type="entry name" value="Ig_I-set"/>
</dbReference>
<feature type="domain" description="Ig-like" evidence="17">
    <location>
        <begin position="953"/>
        <end position="1046"/>
    </location>
</feature>
<dbReference type="FunFam" id="3.80.10.10:FF:000103">
    <property type="entry name" value="Immunoglobulin superfamily member 10"/>
    <property type="match status" value="1"/>
</dbReference>
<dbReference type="GO" id="GO:0016020">
    <property type="term" value="C:membrane"/>
    <property type="evidence" value="ECO:0007669"/>
    <property type="project" value="UniProtKB-SubCell"/>
</dbReference>
<evidence type="ECO:0000313" key="19">
    <source>
        <dbReference type="Proteomes" id="UP000269221"/>
    </source>
</evidence>
<dbReference type="SMART" id="SM00369">
    <property type="entry name" value="LRR_TYP"/>
    <property type="match status" value="6"/>
</dbReference>
<feature type="domain" description="Ig-like" evidence="17">
    <location>
        <begin position="1153"/>
        <end position="1243"/>
    </location>
</feature>
<evidence type="ECO:0000256" key="3">
    <source>
        <dbReference type="ARBA" id="ARBA00022525"/>
    </source>
</evidence>
<dbReference type="InterPro" id="IPR051170">
    <property type="entry name" value="Neural/epithelial_adhesion"/>
</dbReference>
<accession>A0A3M0JLP2</accession>
<keyword evidence="19" id="KW-1185">Reference proteome</keyword>
<evidence type="ECO:0000256" key="12">
    <source>
        <dbReference type="ARBA" id="ARBA00023180"/>
    </source>
</evidence>
<comment type="caution">
    <text evidence="18">The sequence shown here is derived from an EMBL/GenBank/DDBJ whole genome shotgun (WGS) entry which is preliminary data.</text>
</comment>
<feature type="domain" description="Ig-like" evidence="17">
    <location>
        <begin position="854"/>
        <end position="943"/>
    </location>
</feature>
<dbReference type="SMART" id="SM00408">
    <property type="entry name" value="IGc2"/>
    <property type="match status" value="12"/>
</dbReference>
<keyword evidence="12" id="KW-0325">Glycoprotein</keyword>
<dbReference type="SMART" id="SM00409">
    <property type="entry name" value="IG"/>
    <property type="match status" value="12"/>
</dbReference>
<dbReference type="OrthoDB" id="10062932at2759"/>
<keyword evidence="3" id="KW-0964">Secreted</keyword>
<name>A0A3M0JLP2_HIRRU</name>
<dbReference type="PANTHER" id="PTHR12231:SF261">
    <property type="entry name" value="IG-LIKE DOMAIN-CONTAINING PROTEIN"/>
    <property type="match status" value="1"/>
</dbReference>
<feature type="domain" description="Ig-like" evidence="17">
    <location>
        <begin position="1444"/>
        <end position="1536"/>
    </location>
</feature>
<dbReference type="GO" id="GO:0005576">
    <property type="term" value="C:extracellular region"/>
    <property type="evidence" value="ECO:0007669"/>
    <property type="project" value="UniProtKB-SubCell"/>
</dbReference>
<dbReference type="Pfam" id="PF13927">
    <property type="entry name" value="Ig_3"/>
    <property type="match status" value="8"/>
</dbReference>
<dbReference type="InterPro" id="IPR000483">
    <property type="entry name" value="Cys-rich_flank_reg_C"/>
</dbReference>
<comment type="function">
    <text evidence="14">Involved in the control of early migration of neurons expressing gonadotropin-releasing hormone (GNRH neurons). May be involved in the maintenance of osteochondroprogenitor cells pool.</text>
</comment>
<evidence type="ECO:0000256" key="9">
    <source>
        <dbReference type="ARBA" id="ARBA00022989"/>
    </source>
</evidence>
<feature type="domain" description="Ig-like" evidence="17">
    <location>
        <begin position="1349"/>
        <end position="1439"/>
    </location>
</feature>
<keyword evidence="6" id="KW-0812">Transmembrane</keyword>
<evidence type="ECO:0000256" key="8">
    <source>
        <dbReference type="ARBA" id="ARBA00022737"/>
    </source>
</evidence>
<evidence type="ECO:0000256" key="14">
    <source>
        <dbReference type="ARBA" id="ARBA00054041"/>
    </source>
</evidence>
<evidence type="ECO:0000256" key="15">
    <source>
        <dbReference type="ARBA" id="ARBA00069666"/>
    </source>
</evidence>
<keyword evidence="5" id="KW-0433">Leucine-rich repeat</keyword>
<evidence type="ECO:0000256" key="1">
    <source>
        <dbReference type="ARBA" id="ARBA00004167"/>
    </source>
</evidence>
<feature type="signal peptide" evidence="16">
    <location>
        <begin position="1"/>
        <end position="28"/>
    </location>
</feature>
<dbReference type="InterPro" id="IPR036179">
    <property type="entry name" value="Ig-like_dom_sf"/>
</dbReference>
<dbReference type="FunFam" id="2.60.40.10:FF:000621">
    <property type="entry name" value="Immunoglobulin superfamily member 10"/>
    <property type="match status" value="1"/>
</dbReference>
<keyword evidence="13" id="KW-0393">Immunoglobulin domain</keyword>
<dbReference type="InterPro" id="IPR003599">
    <property type="entry name" value="Ig_sub"/>
</dbReference>
<dbReference type="FunFam" id="2.60.40.10:FF:001377">
    <property type="entry name" value="Matrix remodeling associated 5"/>
    <property type="match status" value="1"/>
</dbReference>
<keyword evidence="8" id="KW-0677">Repeat</keyword>
<evidence type="ECO:0000256" key="16">
    <source>
        <dbReference type="SAM" id="SignalP"/>
    </source>
</evidence>
<dbReference type="Gene3D" id="3.80.10.10">
    <property type="entry name" value="Ribonuclease Inhibitor"/>
    <property type="match status" value="2"/>
</dbReference>
<feature type="chain" id="PRO_5017923114" description="Immunoglobulin superfamily member 10" evidence="16">
    <location>
        <begin position="29"/>
        <end position="1635"/>
    </location>
</feature>
<feature type="domain" description="Ig-like" evidence="17">
    <location>
        <begin position="759"/>
        <end position="848"/>
    </location>
</feature>
<protein>
    <recommendedName>
        <fullName evidence="15">Immunoglobulin superfamily member 10</fullName>
    </recommendedName>
</protein>
<feature type="domain" description="Ig-like" evidence="17">
    <location>
        <begin position="570"/>
        <end position="648"/>
    </location>
</feature>